<dbReference type="Gene3D" id="2.70.70.10">
    <property type="entry name" value="Glucose Permease (Domain IIA)"/>
    <property type="match status" value="1"/>
</dbReference>
<organism evidence="1 2">
    <name type="scientific">Paenibacillus albidus</name>
    <dbReference type="NCBI Taxonomy" id="2041023"/>
    <lineage>
        <taxon>Bacteria</taxon>
        <taxon>Bacillati</taxon>
        <taxon>Bacillota</taxon>
        <taxon>Bacilli</taxon>
        <taxon>Bacillales</taxon>
        <taxon>Paenibacillaceae</taxon>
        <taxon>Paenibacillus</taxon>
    </lineage>
</organism>
<dbReference type="Proteomes" id="UP000637643">
    <property type="component" value="Unassembled WGS sequence"/>
</dbReference>
<comment type="caution">
    <text evidence="1">The sequence shown here is derived from an EMBL/GenBank/DDBJ whole genome shotgun (WGS) entry which is preliminary data.</text>
</comment>
<proteinExistence type="predicted"/>
<dbReference type="GO" id="GO:0009401">
    <property type="term" value="P:phosphoenolpyruvate-dependent sugar phosphotransferase system"/>
    <property type="evidence" value="ECO:0007669"/>
    <property type="project" value="UniProtKB-KW"/>
</dbReference>
<dbReference type="SUPFAM" id="SSF51261">
    <property type="entry name" value="Duplicated hybrid motif"/>
    <property type="match status" value="1"/>
</dbReference>
<protein>
    <recommendedName>
        <fullName evidence="3">Biotin/lipoyl-binding protein</fullName>
    </recommendedName>
</protein>
<evidence type="ECO:0008006" key="3">
    <source>
        <dbReference type="Google" id="ProtNLM"/>
    </source>
</evidence>
<reference evidence="1" key="1">
    <citation type="journal article" date="2014" name="Int. J. Syst. Evol. Microbiol.">
        <title>Complete genome sequence of Corynebacterium casei LMG S-19264T (=DSM 44701T), isolated from a smear-ripened cheese.</title>
        <authorList>
            <consortium name="US DOE Joint Genome Institute (JGI-PGF)"/>
            <person name="Walter F."/>
            <person name="Albersmeier A."/>
            <person name="Kalinowski J."/>
            <person name="Ruckert C."/>
        </authorList>
    </citation>
    <scope>NUCLEOTIDE SEQUENCE</scope>
    <source>
        <strain evidence="1">CGMCC 1.16134</strain>
    </source>
</reference>
<evidence type="ECO:0000313" key="1">
    <source>
        <dbReference type="EMBL" id="GGG00787.1"/>
    </source>
</evidence>
<dbReference type="InterPro" id="IPR011055">
    <property type="entry name" value="Dup_hybrid_motif"/>
</dbReference>
<reference evidence="1" key="2">
    <citation type="submission" date="2020-09" db="EMBL/GenBank/DDBJ databases">
        <authorList>
            <person name="Sun Q."/>
            <person name="Zhou Y."/>
        </authorList>
    </citation>
    <scope>NUCLEOTIDE SEQUENCE</scope>
    <source>
        <strain evidence="1">CGMCC 1.16134</strain>
    </source>
</reference>
<evidence type="ECO:0000313" key="2">
    <source>
        <dbReference type="Proteomes" id="UP000637643"/>
    </source>
</evidence>
<accession>A0A917CVU3</accession>
<dbReference type="AlphaFoldDB" id="A0A917CVU3"/>
<keyword evidence="2" id="KW-1185">Reference proteome</keyword>
<name>A0A917CVU3_9BACL</name>
<dbReference type="EMBL" id="BMKR01000030">
    <property type="protein sequence ID" value="GGG00787.1"/>
    <property type="molecule type" value="Genomic_DNA"/>
</dbReference>
<sequence>MEWEGFLSLVETGAQVKAGQLLLEFDMEFIEAADDYELLWGA</sequence>
<gene>
    <name evidence="1" type="ORF">GCM10010912_52010</name>
</gene>
<dbReference type="GO" id="GO:0016740">
    <property type="term" value="F:transferase activity"/>
    <property type="evidence" value="ECO:0007669"/>
    <property type="project" value="UniProtKB-KW"/>
</dbReference>